<gene>
    <name evidence="2" type="ORF">HJG60_007744</name>
</gene>
<feature type="region of interest" description="Disordered" evidence="1">
    <location>
        <begin position="35"/>
        <end position="85"/>
    </location>
</feature>
<protein>
    <submittedName>
        <fullName evidence="2">Uncharacterized protein</fullName>
    </submittedName>
</protein>
<evidence type="ECO:0000256" key="1">
    <source>
        <dbReference type="SAM" id="MobiDB-lite"/>
    </source>
</evidence>
<reference evidence="2 3" key="1">
    <citation type="journal article" date="2020" name="Nature">
        <title>Six reference-quality genomes reveal evolution of bat adaptations.</title>
        <authorList>
            <person name="Jebb D."/>
            <person name="Huang Z."/>
            <person name="Pippel M."/>
            <person name="Hughes G.M."/>
            <person name="Lavrichenko K."/>
            <person name="Devanna P."/>
            <person name="Winkler S."/>
            <person name="Jermiin L.S."/>
            <person name="Skirmuntt E.C."/>
            <person name="Katzourakis A."/>
            <person name="Burkitt-Gray L."/>
            <person name="Ray D.A."/>
            <person name="Sullivan K.A.M."/>
            <person name="Roscito J.G."/>
            <person name="Kirilenko B.M."/>
            <person name="Davalos L.M."/>
            <person name="Corthals A.P."/>
            <person name="Power M.L."/>
            <person name="Jones G."/>
            <person name="Ransome R.D."/>
            <person name="Dechmann D.K.N."/>
            <person name="Locatelli A.G."/>
            <person name="Puechmaille S.J."/>
            <person name="Fedrigo O."/>
            <person name="Jarvis E.D."/>
            <person name="Hiller M."/>
            <person name="Vernes S.C."/>
            <person name="Myers E.W."/>
            <person name="Teeling E.C."/>
        </authorList>
    </citation>
    <scope>NUCLEOTIDE SEQUENCE [LARGE SCALE GENOMIC DNA]</scope>
    <source>
        <strain evidence="2">Bat1K_MPI-CBG_1</strain>
    </source>
</reference>
<name>A0A834EV23_9CHIR</name>
<comment type="caution">
    <text evidence="2">The sequence shown here is derived from an EMBL/GenBank/DDBJ whole genome shotgun (WGS) entry which is preliminary data.</text>
</comment>
<evidence type="ECO:0000313" key="3">
    <source>
        <dbReference type="Proteomes" id="UP000664940"/>
    </source>
</evidence>
<proteinExistence type="predicted"/>
<accession>A0A834EV23</accession>
<dbReference type="AlphaFoldDB" id="A0A834EV23"/>
<evidence type="ECO:0000313" key="2">
    <source>
        <dbReference type="EMBL" id="KAF6130766.1"/>
    </source>
</evidence>
<organism evidence="2 3">
    <name type="scientific">Phyllostomus discolor</name>
    <name type="common">pale spear-nosed bat</name>
    <dbReference type="NCBI Taxonomy" id="89673"/>
    <lineage>
        <taxon>Eukaryota</taxon>
        <taxon>Metazoa</taxon>
        <taxon>Chordata</taxon>
        <taxon>Craniata</taxon>
        <taxon>Vertebrata</taxon>
        <taxon>Euteleostomi</taxon>
        <taxon>Mammalia</taxon>
        <taxon>Eutheria</taxon>
        <taxon>Laurasiatheria</taxon>
        <taxon>Chiroptera</taxon>
        <taxon>Yangochiroptera</taxon>
        <taxon>Phyllostomidae</taxon>
        <taxon>Phyllostominae</taxon>
        <taxon>Phyllostomus</taxon>
    </lineage>
</organism>
<dbReference type="Proteomes" id="UP000664940">
    <property type="component" value="Unassembled WGS sequence"/>
</dbReference>
<dbReference type="EMBL" id="JABVXQ010000001">
    <property type="protein sequence ID" value="KAF6130766.1"/>
    <property type="molecule type" value="Genomic_DNA"/>
</dbReference>
<feature type="compositionally biased region" description="Basic and acidic residues" evidence="1">
    <location>
        <begin position="69"/>
        <end position="85"/>
    </location>
</feature>
<sequence>MAARCPHGRLPPALRTAALDRALLPDGPLASPDWPGSSFLVWAEDTPDSSWEGTSDAAPAPARAPAPEEPLHSHGDALRTLPRDRLDPKTLDLGCPCAEGRALLGLPCGSHPPSDRWTLH</sequence>